<dbReference type="EMBL" id="QLTR01000014">
    <property type="protein sequence ID" value="RAS62634.1"/>
    <property type="molecule type" value="Genomic_DNA"/>
</dbReference>
<accession>A0A329EIQ5</accession>
<gene>
    <name evidence="1" type="ORF">DET48_11428</name>
</gene>
<organism evidence="1 2">
    <name type="scientific">Vibrio diazotrophicus</name>
    <dbReference type="NCBI Taxonomy" id="685"/>
    <lineage>
        <taxon>Bacteria</taxon>
        <taxon>Pseudomonadati</taxon>
        <taxon>Pseudomonadota</taxon>
        <taxon>Gammaproteobacteria</taxon>
        <taxon>Vibrionales</taxon>
        <taxon>Vibrionaceae</taxon>
        <taxon>Vibrio</taxon>
    </lineage>
</organism>
<reference evidence="1 2" key="1">
    <citation type="submission" date="2018-06" db="EMBL/GenBank/DDBJ databases">
        <title>Freshwater and sediment microbial communities from various areas in North America, analyzing microbe dynamics in response to fracking.</title>
        <authorList>
            <person name="Lamendella R."/>
        </authorList>
    </citation>
    <scope>NUCLEOTIDE SEQUENCE [LARGE SCALE GENOMIC DNA]</scope>
    <source>
        <strain evidence="1 2">99A</strain>
    </source>
</reference>
<name>A0A329EIQ5_VIBDI</name>
<proteinExistence type="predicted"/>
<dbReference type="Proteomes" id="UP000248729">
    <property type="component" value="Unassembled WGS sequence"/>
</dbReference>
<sequence>MSATANWSYTNTATVKPFIGIDQWSGETTYGEEFQIACTWTAKSEQMRDDKGKEFISNYEIFTENSAPKYLDLIQLNGHSEWQEIRSRTEWDMSFFEEEPDYKLVT</sequence>
<evidence type="ECO:0000313" key="2">
    <source>
        <dbReference type="Proteomes" id="UP000248729"/>
    </source>
</evidence>
<comment type="caution">
    <text evidence="1">The sequence shown here is derived from an EMBL/GenBank/DDBJ whole genome shotgun (WGS) entry which is preliminary data.</text>
</comment>
<protein>
    <submittedName>
        <fullName evidence="1">Uncharacterized protein</fullName>
    </submittedName>
</protein>
<dbReference type="AlphaFoldDB" id="A0A329EIQ5"/>
<evidence type="ECO:0000313" key="1">
    <source>
        <dbReference type="EMBL" id="RAS62634.1"/>
    </source>
</evidence>
<dbReference type="RefSeq" id="WP_112404081.1">
    <property type="nucleotide sequence ID" value="NZ_QLTR01000014.1"/>
</dbReference>